<reference evidence="6" key="1">
    <citation type="journal article" date="2014" name="Int. J. Syst. Evol. Microbiol.">
        <title>Complete genome of a new Firmicutes species belonging to the dominant human colonic microbiota ('Ruminococcus bicirculans') reveals two chromosomes and a selective capacity to utilize plant glucans.</title>
        <authorList>
            <consortium name="NISC Comparative Sequencing Program"/>
            <person name="Wegmann U."/>
            <person name="Louis P."/>
            <person name="Goesmann A."/>
            <person name="Henrissat B."/>
            <person name="Duncan S.H."/>
            <person name="Flint H.J."/>
        </authorList>
    </citation>
    <scope>NUCLEOTIDE SEQUENCE</scope>
    <source>
        <strain evidence="6">JCM 17590</strain>
    </source>
</reference>
<gene>
    <name evidence="6" type="ORF">GCM10022286_24130</name>
</gene>
<keyword evidence="4" id="KW-0503">Monooxygenase</keyword>
<dbReference type="EMBL" id="BAABBV010000001">
    <property type="protein sequence ID" value="GAA4163532.1"/>
    <property type="molecule type" value="Genomic_DNA"/>
</dbReference>
<sequence length="286" mass="31392">MELGFHLAQLTFGSGPAQLGPTLARVAHDAEEAGIARLTVMDHFWQISAYGPPERDMLEAYTFLGFLAANTSKVLLHTMVTGVVYREPGLLAKAVSTLDVLSGGRAGLGIGAAWNEEESNGLGIPFPPIGERFERLEEAIQIALQMWSDSEEPYQGRHYHLGRTLSVPKTLSQPRPYLIIGGVGERKTLRMVAQYADASNWFATADFPHLIDVLKGHCDAVGRDYATIEKTAQGRITENTTRDSLLAELERLRGYEIRAVYFSSPLGDPHRVVELLGSVTGEVADW</sequence>
<evidence type="ECO:0000259" key="5">
    <source>
        <dbReference type="Pfam" id="PF00296"/>
    </source>
</evidence>
<evidence type="ECO:0000256" key="2">
    <source>
        <dbReference type="ARBA" id="ARBA00022643"/>
    </source>
</evidence>
<dbReference type="InterPro" id="IPR050172">
    <property type="entry name" value="SsuD_RutA_monooxygenase"/>
</dbReference>
<comment type="caution">
    <text evidence="6">The sequence shown here is derived from an EMBL/GenBank/DDBJ whole genome shotgun (WGS) entry which is preliminary data.</text>
</comment>
<keyword evidence="1" id="KW-0285">Flavoprotein</keyword>
<organism evidence="6 7">
    <name type="scientific">Gryllotalpicola daejeonensis</name>
    <dbReference type="NCBI Taxonomy" id="993087"/>
    <lineage>
        <taxon>Bacteria</taxon>
        <taxon>Bacillati</taxon>
        <taxon>Actinomycetota</taxon>
        <taxon>Actinomycetes</taxon>
        <taxon>Micrococcales</taxon>
        <taxon>Microbacteriaceae</taxon>
        <taxon>Gryllotalpicola</taxon>
    </lineage>
</organism>
<dbReference type="RefSeq" id="WP_344792040.1">
    <property type="nucleotide sequence ID" value="NZ_BAABBV010000001.1"/>
</dbReference>
<dbReference type="Pfam" id="PF00296">
    <property type="entry name" value="Bac_luciferase"/>
    <property type="match status" value="1"/>
</dbReference>
<dbReference type="InterPro" id="IPR036661">
    <property type="entry name" value="Luciferase-like_sf"/>
</dbReference>
<proteinExistence type="predicted"/>
<dbReference type="InterPro" id="IPR011251">
    <property type="entry name" value="Luciferase-like_dom"/>
</dbReference>
<dbReference type="PANTHER" id="PTHR42847:SF8">
    <property type="entry name" value="CONSERVED PROTEIN"/>
    <property type="match status" value="1"/>
</dbReference>
<dbReference type="PANTHER" id="PTHR42847">
    <property type="entry name" value="ALKANESULFONATE MONOOXYGENASE"/>
    <property type="match status" value="1"/>
</dbReference>
<keyword evidence="7" id="KW-1185">Reference proteome</keyword>
<dbReference type="SUPFAM" id="SSF51679">
    <property type="entry name" value="Bacterial luciferase-like"/>
    <property type="match status" value="1"/>
</dbReference>
<reference evidence="6" key="2">
    <citation type="submission" date="2023-12" db="EMBL/GenBank/DDBJ databases">
        <authorList>
            <person name="Sun Q."/>
            <person name="Inoue M."/>
        </authorList>
    </citation>
    <scope>NUCLEOTIDE SEQUENCE</scope>
    <source>
        <strain evidence="6">JCM 17590</strain>
    </source>
</reference>
<evidence type="ECO:0000313" key="6">
    <source>
        <dbReference type="EMBL" id="GAA4163532.1"/>
    </source>
</evidence>
<evidence type="ECO:0000256" key="3">
    <source>
        <dbReference type="ARBA" id="ARBA00023002"/>
    </source>
</evidence>
<name>A0ABP7ZLU6_9MICO</name>
<evidence type="ECO:0000256" key="1">
    <source>
        <dbReference type="ARBA" id="ARBA00022630"/>
    </source>
</evidence>
<dbReference type="Gene3D" id="3.20.20.30">
    <property type="entry name" value="Luciferase-like domain"/>
    <property type="match status" value="1"/>
</dbReference>
<feature type="domain" description="Luciferase-like" evidence="5">
    <location>
        <begin position="23"/>
        <end position="253"/>
    </location>
</feature>
<dbReference type="NCBIfam" id="TIGR03560">
    <property type="entry name" value="F420_Rv1855c"/>
    <property type="match status" value="1"/>
</dbReference>
<keyword evidence="3" id="KW-0560">Oxidoreductase</keyword>
<protein>
    <submittedName>
        <fullName evidence="6">LLM class F420-dependent oxidoreductase</fullName>
    </submittedName>
</protein>
<evidence type="ECO:0000313" key="7">
    <source>
        <dbReference type="Proteomes" id="UP001415169"/>
    </source>
</evidence>
<keyword evidence="2" id="KW-0288">FMN</keyword>
<accession>A0ABP7ZLU6</accession>
<dbReference type="InterPro" id="IPR019952">
    <property type="entry name" value="F420_OxRdatse_Rv1855c_pred"/>
</dbReference>
<evidence type="ECO:0000256" key="4">
    <source>
        <dbReference type="ARBA" id="ARBA00023033"/>
    </source>
</evidence>
<dbReference type="Proteomes" id="UP001415169">
    <property type="component" value="Unassembled WGS sequence"/>
</dbReference>